<sequence length="70" mass="7931">MSSKIVLFCFIALIAAFAFMDQVEAQYYGYNYPYTYGSYGYGYPYNYYNTYGYAGAYYGKRAAGFGANAN</sequence>
<evidence type="ECO:0000313" key="2">
    <source>
        <dbReference type="WBParaSite" id="JU765_v2.g12476.t1"/>
    </source>
</evidence>
<protein>
    <submittedName>
        <fullName evidence="2">Uncharacterized protein</fullName>
    </submittedName>
</protein>
<proteinExistence type="predicted"/>
<evidence type="ECO:0000313" key="1">
    <source>
        <dbReference type="Proteomes" id="UP000887576"/>
    </source>
</evidence>
<dbReference type="Proteomes" id="UP000887576">
    <property type="component" value="Unplaced"/>
</dbReference>
<dbReference type="WBParaSite" id="JU765_v2.g12476.t1">
    <property type="protein sequence ID" value="JU765_v2.g12476.t1"/>
    <property type="gene ID" value="JU765_v2.g12476"/>
</dbReference>
<reference evidence="2" key="1">
    <citation type="submission" date="2022-11" db="UniProtKB">
        <authorList>
            <consortium name="WormBaseParasite"/>
        </authorList>
    </citation>
    <scope>IDENTIFICATION</scope>
</reference>
<name>A0AC34Q373_9BILA</name>
<accession>A0AC34Q373</accession>
<organism evidence="1 2">
    <name type="scientific">Panagrolaimus sp. JU765</name>
    <dbReference type="NCBI Taxonomy" id="591449"/>
    <lineage>
        <taxon>Eukaryota</taxon>
        <taxon>Metazoa</taxon>
        <taxon>Ecdysozoa</taxon>
        <taxon>Nematoda</taxon>
        <taxon>Chromadorea</taxon>
        <taxon>Rhabditida</taxon>
        <taxon>Tylenchina</taxon>
        <taxon>Panagrolaimomorpha</taxon>
        <taxon>Panagrolaimoidea</taxon>
        <taxon>Panagrolaimidae</taxon>
        <taxon>Panagrolaimus</taxon>
    </lineage>
</organism>